<keyword evidence="3" id="KW-1185">Reference proteome</keyword>
<comment type="caution">
    <text evidence="2">The sequence shown here is derived from an EMBL/GenBank/DDBJ whole genome shotgun (WGS) entry which is preliminary data.</text>
</comment>
<dbReference type="EMBL" id="PVQB02000316">
    <property type="protein sequence ID" value="KAF4338899.1"/>
    <property type="molecule type" value="Genomic_DNA"/>
</dbReference>
<dbReference type="Pfam" id="PF00135">
    <property type="entry name" value="COesterase"/>
    <property type="match status" value="1"/>
</dbReference>
<dbReference type="SUPFAM" id="SSF53474">
    <property type="entry name" value="alpha/beta-Hydrolases"/>
    <property type="match status" value="1"/>
</dbReference>
<dbReference type="OrthoDB" id="6846267at2759"/>
<evidence type="ECO:0000259" key="1">
    <source>
        <dbReference type="Pfam" id="PF00135"/>
    </source>
</evidence>
<reference evidence="2" key="2">
    <citation type="submission" date="2020-02" db="EMBL/GenBank/DDBJ databases">
        <title>Identification and distribution of gene clusters putatively required for synthesis of sphingolipid metabolism inhibitors in phylogenetically diverse species of the filamentous fungus Fusarium.</title>
        <authorList>
            <person name="Kim H.-S."/>
            <person name="Busman M."/>
            <person name="Brown D.W."/>
            <person name="Divon H."/>
            <person name="Uhlig S."/>
            <person name="Proctor R.H."/>
        </authorList>
    </citation>
    <scope>NUCLEOTIDE SEQUENCE</scope>
    <source>
        <strain evidence="2">NRRL 25174</strain>
    </source>
</reference>
<accession>A0A9P5AI47</accession>
<evidence type="ECO:0000313" key="2">
    <source>
        <dbReference type="EMBL" id="KAF4338899.1"/>
    </source>
</evidence>
<proteinExistence type="predicted"/>
<protein>
    <submittedName>
        <fullName evidence="2">Lipase 3</fullName>
    </submittedName>
</protein>
<gene>
    <name evidence="2" type="ORF">FBEOM_7205</name>
</gene>
<reference evidence="2" key="1">
    <citation type="journal article" date="2017" name="Mycologia">
        <title>Fusarium algeriense, sp. nov., a novel toxigenic crown rot pathogen of durum wheat from Algeria is nested in the Fusarium burgessii species complex.</title>
        <authorList>
            <person name="Laraba I."/>
            <person name="Keddad A."/>
            <person name="Boureghda H."/>
            <person name="Abdallah N."/>
            <person name="Vaughan M.M."/>
            <person name="Proctor R.H."/>
            <person name="Busman M."/>
            <person name="O'Donnell K."/>
        </authorList>
    </citation>
    <scope>NUCLEOTIDE SEQUENCE</scope>
    <source>
        <strain evidence="2">NRRL 25174</strain>
    </source>
</reference>
<dbReference type="PANTHER" id="PTHR11559">
    <property type="entry name" value="CARBOXYLESTERASE"/>
    <property type="match status" value="1"/>
</dbReference>
<dbReference type="InterPro" id="IPR029058">
    <property type="entry name" value="AB_hydrolase_fold"/>
</dbReference>
<organism evidence="2 3">
    <name type="scientific">Fusarium beomiforme</name>
    <dbReference type="NCBI Taxonomy" id="44412"/>
    <lineage>
        <taxon>Eukaryota</taxon>
        <taxon>Fungi</taxon>
        <taxon>Dikarya</taxon>
        <taxon>Ascomycota</taxon>
        <taxon>Pezizomycotina</taxon>
        <taxon>Sordariomycetes</taxon>
        <taxon>Hypocreomycetidae</taxon>
        <taxon>Hypocreales</taxon>
        <taxon>Nectriaceae</taxon>
        <taxon>Fusarium</taxon>
        <taxon>Fusarium burgessii species complex</taxon>
    </lineage>
</organism>
<sequence length="364" mass="40163">MPASRNPIGITKLQVQGLSTLKGLSFSSSTSDGHAPKTQNFMARRLHDGTKLDTIQLRIFWFYDIALHFEEPSEDGINCPVINITTPTSSSDAKLPVMVYIYGSSFLFGGANKGVFDSVYLTTFSAERGPSVVTFNFDYHVGLGGLLAPDAIKQDLECDGHEDDGFGLLDQQVARHWVNLYIVSFDGDPDNVTYHGESKGGISVLHQIVARNPALFHRAIAMSGHLNPISIWSLEQHEKHSRAVLRYLCIDASSPSIFYWHRDVPESDTAAATIPIEGNFNAPGHPCDDGVFLMMNTSPNRIPFPPAWLKRNMIEDTADEATIFTHNLRKETYGSIQTDITAFLGKEVTDALPALYCVTPDLSK</sequence>
<name>A0A9P5AI47_9HYPO</name>
<feature type="domain" description="Carboxylesterase type B" evidence="1">
    <location>
        <begin position="78"/>
        <end position="294"/>
    </location>
</feature>
<dbReference type="InterPro" id="IPR002018">
    <property type="entry name" value="CarbesteraseB"/>
</dbReference>
<dbReference type="Proteomes" id="UP000730481">
    <property type="component" value="Unassembled WGS sequence"/>
</dbReference>
<evidence type="ECO:0000313" key="3">
    <source>
        <dbReference type="Proteomes" id="UP000730481"/>
    </source>
</evidence>
<dbReference type="InterPro" id="IPR050309">
    <property type="entry name" value="Type-B_Carboxylest/Lipase"/>
</dbReference>
<dbReference type="Gene3D" id="3.40.50.1820">
    <property type="entry name" value="alpha/beta hydrolase"/>
    <property type="match status" value="1"/>
</dbReference>
<dbReference type="AlphaFoldDB" id="A0A9P5AI47"/>